<dbReference type="CDD" id="cd03138">
    <property type="entry name" value="GATase1_AraC_2"/>
    <property type="match status" value="1"/>
</dbReference>
<dbReference type="EMBL" id="CP121106">
    <property type="protein sequence ID" value="WFL76304.1"/>
    <property type="molecule type" value="Genomic_DNA"/>
</dbReference>
<dbReference type="InterPro" id="IPR029062">
    <property type="entry name" value="Class_I_gatase-like"/>
</dbReference>
<dbReference type="Proteomes" id="UP001215827">
    <property type="component" value="Chromosome"/>
</dbReference>
<evidence type="ECO:0000256" key="1">
    <source>
        <dbReference type="ARBA" id="ARBA00023015"/>
    </source>
</evidence>
<dbReference type="SUPFAM" id="SSF52317">
    <property type="entry name" value="Class I glutamine amidotransferase-like"/>
    <property type="match status" value="1"/>
</dbReference>
<dbReference type="InterPro" id="IPR018060">
    <property type="entry name" value="HTH_AraC"/>
</dbReference>
<dbReference type="SUPFAM" id="SSF46689">
    <property type="entry name" value="Homeodomain-like"/>
    <property type="match status" value="2"/>
</dbReference>
<evidence type="ECO:0000259" key="4">
    <source>
        <dbReference type="PROSITE" id="PS01124"/>
    </source>
</evidence>
<dbReference type="InterPro" id="IPR009057">
    <property type="entry name" value="Homeodomain-like_sf"/>
</dbReference>
<name>A0ABY8FMP9_9SPHN</name>
<protein>
    <submittedName>
        <fullName evidence="5">Helix-turn-helix domain-containing protein</fullName>
    </submittedName>
</protein>
<keyword evidence="2" id="KW-0238">DNA-binding</keyword>
<dbReference type="Gene3D" id="1.10.10.60">
    <property type="entry name" value="Homeodomain-like"/>
    <property type="match status" value="2"/>
</dbReference>
<evidence type="ECO:0000313" key="6">
    <source>
        <dbReference type="Proteomes" id="UP001215827"/>
    </source>
</evidence>
<evidence type="ECO:0000256" key="3">
    <source>
        <dbReference type="ARBA" id="ARBA00023163"/>
    </source>
</evidence>
<accession>A0ABY8FMP9</accession>
<feature type="domain" description="HTH araC/xylS-type" evidence="4">
    <location>
        <begin position="236"/>
        <end position="334"/>
    </location>
</feature>
<gene>
    <name evidence="5" type="ORF">P7228_09865</name>
</gene>
<reference evidence="5 6" key="1">
    <citation type="submission" date="2023-03" db="EMBL/GenBank/DDBJ databases">
        <title>Altererythrobacter sp. CAU 1644 isolated from sand.</title>
        <authorList>
            <person name="Kim W."/>
        </authorList>
    </citation>
    <scope>NUCLEOTIDE SEQUENCE [LARGE SCALE GENOMIC DNA]</scope>
    <source>
        <strain evidence="5 6">CAU 1644</strain>
    </source>
</reference>
<dbReference type="PROSITE" id="PS01124">
    <property type="entry name" value="HTH_ARAC_FAMILY_2"/>
    <property type="match status" value="1"/>
</dbReference>
<dbReference type="Gene3D" id="3.40.50.880">
    <property type="match status" value="1"/>
</dbReference>
<keyword evidence="6" id="KW-1185">Reference proteome</keyword>
<dbReference type="Pfam" id="PF12833">
    <property type="entry name" value="HTH_18"/>
    <property type="match status" value="1"/>
</dbReference>
<proteinExistence type="predicted"/>
<dbReference type="InterPro" id="IPR052158">
    <property type="entry name" value="INH-QAR"/>
</dbReference>
<dbReference type="InterPro" id="IPR018062">
    <property type="entry name" value="HTH_AraC-typ_CS"/>
</dbReference>
<organism evidence="5 6">
    <name type="scientific">Altererythrobacter arenosus</name>
    <dbReference type="NCBI Taxonomy" id="3032592"/>
    <lineage>
        <taxon>Bacteria</taxon>
        <taxon>Pseudomonadati</taxon>
        <taxon>Pseudomonadota</taxon>
        <taxon>Alphaproteobacteria</taxon>
        <taxon>Sphingomonadales</taxon>
        <taxon>Erythrobacteraceae</taxon>
        <taxon>Altererythrobacter</taxon>
    </lineage>
</organism>
<sequence length="341" mass="37881">MPASAPQRPVSISLVAVPEVSAAIVLSLHEVFAYVGVAWEALTGDRYETRSLVPRIVGRSTEPIRTSIGAMLVPDHTFAEMHRSDVVIVADLFMDDGLGPVGRWKDEIAWIRNQYSRGAIVCSVCTGSMMLAEAGLLDDVDATTHWSATQTFAECYPRVILQPERLLVPGGHEHRIVTSGGSASWTELALYLVARFCGEAEARRTAKIFLFGDLSHGQMPFAAMVRPKQHDDEIIADSQQWIAEHYATANPVSRMASRSGLAERTFKRRFAKCTGYAPLDYVQSLRIEEAKQMLETTDRAIDDIALDVGYEDPNSFRRLFKRTTSITPSQYRLKFQSIAAL</sequence>
<dbReference type="PANTHER" id="PTHR43130">
    <property type="entry name" value="ARAC-FAMILY TRANSCRIPTIONAL REGULATOR"/>
    <property type="match status" value="1"/>
</dbReference>
<dbReference type="InterPro" id="IPR020449">
    <property type="entry name" value="Tscrpt_reg_AraC-type_HTH"/>
</dbReference>
<keyword evidence="1" id="KW-0805">Transcription regulation</keyword>
<evidence type="ECO:0000256" key="2">
    <source>
        <dbReference type="ARBA" id="ARBA00023125"/>
    </source>
</evidence>
<evidence type="ECO:0000313" key="5">
    <source>
        <dbReference type="EMBL" id="WFL76304.1"/>
    </source>
</evidence>
<dbReference type="Pfam" id="PF01965">
    <property type="entry name" value="DJ-1_PfpI"/>
    <property type="match status" value="1"/>
</dbReference>
<dbReference type="InterPro" id="IPR002818">
    <property type="entry name" value="DJ-1/PfpI"/>
</dbReference>
<dbReference type="PRINTS" id="PR00032">
    <property type="entry name" value="HTHARAC"/>
</dbReference>
<dbReference type="PROSITE" id="PS00041">
    <property type="entry name" value="HTH_ARAC_FAMILY_1"/>
    <property type="match status" value="1"/>
</dbReference>
<dbReference type="SMART" id="SM00342">
    <property type="entry name" value="HTH_ARAC"/>
    <property type="match status" value="1"/>
</dbReference>
<dbReference type="RefSeq" id="WP_278015070.1">
    <property type="nucleotide sequence ID" value="NZ_CP121106.1"/>
</dbReference>
<keyword evidence="3" id="KW-0804">Transcription</keyword>
<dbReference type="PANTHER" id="PTHR43130:SF3">
    <property type="entry name" value="HTH-TYPE TRANSCRIPTIONAL REGULATOR RV1931C"/>
    <property type="match status" value="1"/>
</dbReference>